<organism evidence="1 2">
    <name type="scientific">Capillimicrobium parvum</name>
    <dbReference type="NCBI Taxonomy" id="2884022"/>
    <lineage>
        <taxon>Bacteria</taxon>
        <taxon>Bacillati</taxon>
        <taxon>Actinomycetota</taxon>
        <taxon>Thermoleophilia</taxon>
        <taxon>Solirubrobacterales</taxon>
        <taxon>Capillimicrobiaceae</taxon>
        <taxon>Capillimicrobium</taxon>
    </lineage>
</organism>
<dbReference type="GO" id="GO:0016020">
    <property type="term" value="C:membrane"/>
    <property type="evidence" value="ECO:0007669"/>
    <property type="project" value="InterPro"/>
</dbReference>
<evidence type="ECO:0000313" key="2">
    <source>
        <dbReference type="Proteomes" id="UP001162834"/>
    </source>
</evidence>
<dbReference type="AlphaFoldDB" id="A0A9E6XZY8"/>
<dbReference type="InterPro" id="IPR021522">
    <property type="entry name" value="MctB"/>
</dbReference>
<dbReference type="GO" id="GO:0055070">
    <property type="term" value="P:copper ion homeostasis"/>
    <property type="evidence" value="ECO:0007669"/>
    <property type="project" value="InterPro"/>
</dbReference>
<dbReference type="EMBL" id="CP087164">
    <property type="protein sequence ID" value="UGS37102.1"/>
    <property type="molecule type" value="Genomic_DNA"/>
</dbReference>
<reference evidence="1" key="1">
    <citation type="journal article" date="2022" name="Int. J. Syst. Evol. Microbiol.">
        <title>Pseudomonas aegrilactucae sp. nov. and Pseudomonas morbosilactucae sp. nov., pathogens causing bacterial rot of lettuce in Japan.</title>
        <authorList>
            <person name="Sawada H."/>
            <person name="Fujikawa T."/>
            <person name="Satou M."/>
        </authorList>
    </citation>
    <scope>NUCLEOTIDE SEQUENCE</scope>
    <source>
        <strain evidence="1">0166_1</strain>
    </source>
</reference>
<gene>
    <name evidence="1" type="ORF">DSM104329_03516</name>
</gene>
<evidence type="ECO:0008006" key="3">
    <source>
        <dbReference type="Google" id="ProtNLM"/>
    </source>
</evidence>
<evidence type="ECO:0000313" key="1">
    <source>
        <dbReference type="EMBL" id="UGS37102.1"/>
    </source>
</evidence>
<proteinExistence type="predicted"/>
<keyword evidence="2" id="KW-1185">Reference proteome</keyword>
<name>A0A9E6XZY8_9ACTN</name>
<dbReference type="Proteomes" id="UP001162834">
    <property type="component" value="Chromosome"/>
</dbReference>
<protein>
    <recommendedName>
        <fullName evidence="3">Copper transporter</fullName>
    </recommendedName>
</protein>
<dbReference type="Pfam" id="PF11382">
    <property type="entry name" value="MctB"/>
    <property type="match status" value="2"/>
</dbReference>
<dbReference type="KEGG" id="sbae:DSM104329_03516"/>
<sequence length="291" mass="30608">MFDFRYHALSLVAVFLALAVGLLLGVAIGDSGLVSSAQKDIENSLRGDVRASRAEADDLRGELGRHLDYEKQTYPDLVAGRLPGAQIGLLFMGPTQGGVVDQVREAIEPAGAQLRWVGVLREPPGLQALAEHAKPTRYIALADNPALLGPFAERIGLALAAGGKLVSQERSSLMGSFSGELGQLDGVVVARSSSRPEESDEQRGTTDTLEQGIMRGMFRGSVPVVGVEHLDTDPSQVSWYREHGLASVDSIDQVSGQAALVFALAGADGAFGLKSSAEALLPRVVGGVSRP</sequence>
<accession>A0A9E6XZY8</accession>
<dbReference type="RefSeq" id="WP_259311165.1">
    <property type="nucleotide sequence ID" value="NZ_CP087164.1"/>
</dbReference>